<sequence length="110" mass="12594">MTRYRPISGSLILNPPDEPVFNEPWEAQAFAMAVSLEAKGLFTWTEWAEALGREIKMQGTRSYYECWLAALEKLVEEKRLMSADERLARIEAWDRAAKATPHGKPIELGR</sequence>
<dbReference type="Proteomes" id="UP000616151">
    <property type="component" value="Unassembled WGS sequence"/>
</dbReference>
<comment type="caution">
    <text evidence="1">The sequence shown here is derived from an EMBL/GenBank/DDBJ whole genome shotgun (WGS) entry which is preliminary data.</text>
</comment>
<evidence type="ECO:0000313" key="2">
    <source>
        <dbReference type="Proteomes" id="UP000616151"/>
    </source>
</evidence>
<accession>A0ACC5R5V5</accession>
<dbReference type="EMBL" id="JAENHL010000007">
    <property type="protein sequence ID" value="MBK1868021.1"/>
    <property type="molecule type" value="Genomic_DNA"/>
</dbReference>
<proteinExistence type="predicted"/>
<gene>
    <name evidence="1" type="ORF">JHL16_16810</name>
</gene>
<keyword evidence="2" id="KW-1185">Reference proteome</keyword>
<protein>
    <submittedName>
        <fullName evidence="1">Nitrile hydratase accessory protein</fullName>
    </submittedName>
</protein>
<evidence type="ECO:0000313" key="1">
    <source>
        <dbReference type="EMBL" id="MBK1868021.1"/>
    </source>
</evidence>
<organism evidence="1 2">
    <name type="scientific">Taklimakanibacter albus</name>
    <dbReference type="NCBI Taxonomy" id="2800327"/>
    <lineage>
        <taxon>Bacteria</taxon>
        <taxon>Pseudomonadati</taxon>
        <taxon>Pseudomonadota</taxon>
        <taxon>Alphaproteobacteria</taxon>
        <taxon>Hyphomicrobiales</taxon>
        <taxon>Aestuariivirgaceae</taxon>
        <taxon>Taklimakanibacter</taxon>
    </lineage>
</organism>
<name>A0ACC5R5V5_9HYPH</name>
<reference evidence="1" key="1">
    <citation type="submission" date="2021-01" db="EMBL/GenBank/DDBJ databases">
        <authorList>
            <person name="Sun Q."/>
        </authorList>
    </citation>
    <scope>NUCLEOTIDE SEQUENCE</scope>
    <source>
        <strain evidence="1">YIM B02566</strain>
    </source>
</reference>